<dbReference type="Proteomes" id="UP000887574">
    <property type="component" value="Unplaced"/>
</dbReference>
<accession>A0A915DFT3</accession>
<name>A0A915DFT3_9BILA</name>
<proteinExistence type="predicted"/>
<reference evidence="2" key="1">
    <citation type="submission" date="2022-11" db="UniProtKB">
        <authorList>
            <consortium name="WormBaseParasite"/>
        </authorList>
    </citation>
    <scope>IDENTIFICATION</scope>
</reference>
<sequence length="101" mass="12007">MTLQTASNSFETSVYLFSMQKVNNILCLQFYIPQIKWLTKKNKFRLSMQKQMFERATHSKRMYKGFSQFVCIRSHEEYMCSQALCATKQIAGLVRRNNTFQ</sequence>
<evidence type="ECO:0000313" key="2">
    <source>
        <dbReference type="WBParaSite" id="jg19451"/>
    </source>
</evidence>
<keyword evidence="1" id="KW-1185">Reference proteome</keyword>
<dbReference type="WBParaSite" id="jg19451">
    <property type="protein sequence ID" value="jg19451"/>
    <property type="gene ID" value="jg19451"/>
</dbReference>
<protein>
    <submittedName>
        <fullName evidence="2">Ribosomal protein S14</fullName>
    </submittedName>
</protein>
<evidence type="ECO:0000313" key="1">
    <source>
        <dbReference type="Proteomes" id="UP000887574"/>
    </source>
</evidence>
<organism evidence="1 2">
    <name type="scientific">Ditylenchus dipsaci</name>
    <dbReference type="NCBI Taxonomy" id="166011"/>
    <lineage>
        <taxon>Eukaryota</taxon>
        <taxon>Metazoa</taxon>
        <taxon>Ecdysozoa</taxon>
        <taxon>Nematoda</taxon>
        <taxon>Chromadorea</taxon>
        <taxon>Rhabditida</taxon>
        <taxon>Tylenchina</taxon>
        <taxon>Tylenchomorpha</taxon>
        <taxon>Sphaerularioidea</taxon>
        <taxon>Anguinidae</taxon>
        <taxon>Anguininae</taxon>
        <taxon>Ditylenchus</taxon>
    </lineage>
</organism>
<dbReference type="AlphaFoldDB" id="A0A915DFT3"/>